<dbReference type="Proteomes" id="UP000765509">
    <property type="component" value="Unassembled WGS sequence"/>
</dbReference>
<dbReference type="OrthoDB" id="5431222at2759"/>
<feature type="compositionally biased region" description="Basic and acidic residues" evidence="1">
    <location>
        <begin position="169"/>
        <end position="185"/>
    </location>
</feature>
<reference evidence="2" key="1">
    <citation type="submission" date="2021-03" db="EMBL/GenBank/DDBJ databases">
        <title>Draft genome sequence of rust myrtle Austropuccinia psidii MF-1, a brazilian biotype.</title>
        <authorList>
            <person name="Quecine M.C."/>
            <person name="Pachon D.M.R."/>
            <person name="Bonatelli M.L."/>
            <person name="Correr F.H."/>
            <person name="Franceschini L.M."/>
            <person name="Leite T.F."/>
            <person name="Margarido G.R.A."/>
            <person name="Almeida C.A."/>
            <person name="Ferrarezi J.A."/>
            <person name="Labate C.A."/>
        </authorList>
    </citation>
    <scope>NUCLEOTIDE SEQUENCE</scope>
    <source>
        <strain evidence="2">MF-1</strain>
    </source>
</reference>
<protein>
    <recommendedName>
        <fullName evidence="4">Retrotransposon gag domain-containing protein</fullName>
    </recommendedName>
</protein>
<evidence type="ECO:0000313" key="2">
    <source>
        <dbReference type="EMBL" id="MBW0544144.1"/>
    </source>
</evidence>
<feature type="compositionally biased region" description="Basic and acidic residues" evidence="1">
    <location>
        <begin position="278"/>
        <end position="294"/>
    </location>
</feature>
<name>A0A9Q3FSD2_9BASI</name>
<accession>A0A9Q3FSD2</accession>
<organism evidence="2 3">
    <name type="scientific">Austropuccinia psidii MF-1</name>
    <dbReference type="NCBI Taxonomy" id="1389203"/>
    <lineage>
        <taxon>Eukaryota</taxon>
        <taxon>Fungi</taxon>
        <taxon>Dikarya</taxon>
        <taxon>Basidiomycota</taxon>
        <taxon>Pucciniomycotina</taxon>
        <taxon>Pucciniomycetes</taxon>
        <taxon>Pucciniales</taxon>
        <taxon>Sphaerophragmiaceae</taxon>
        <taxon>Austropuccinia</taxon>
    </lineage>
</organism>
<evidence type="ECO:0008006" key="4">
    <source>
        <dbReference type="Google" id="ProtNLM"/>
    </source>
</evidence>
<proteinExistence type="predicted"/>
<feature type="region of interest" description="Disordered" evidence="1">
    <location>
        <begin position="217"/>
        <end position="251"/>
    </location>
</feature>
<evidence type="ECO:0000313" key="3">
    <source>
        <dbReference type="Proteomes" id="UP000765509"/>
    </source>
</evidence>
<feature type="region of interest" description="Disordered" evidence="1">
    <location>
        <begin position="263"/>
        <end position="318"/>
    </location>
</feature>
<dbReference type="EMBL" id="AVOT02048943">
    <property type="protein sequence ID" value="MBW0544144.1"/>
    <property type="molecule type" value="Genomic_DNA"/>
</dbReference>
<feature type="region of interest" description="Disordered" evidence="1">
    <location>
        <begin position="166"/>
        <end position="185"/>
    </location>
</feature>
<gene>
    <name evidence="2" type="ORF">O181_083859</name>
</gene>
<sequence>MTYSEKEALKQVPEASNWPKFSGIGEYDHMELIDYIDGLSTDVPSIPDYWTTSRLNTSFKGHASIWYTEMQEIHGRRNWTWWRSAIIQKYTVDKDPYDWCMRQSKRLITIDPHIKTEIRNHKLLTKLPGDLEHAVKCRFSKESTLDEISTTFPEVRIRTSIGRYNTHSTGEKRENTTLETKETHYSESEITTGFHKCESPNHYADTSPKDMEEIFSTEEETRKEQEGHESDSDSVGNGCGNNSYSEPTPHGEYLVEFKNHGTEEIGSVHSKRRKPMTKHLDGLKHKPPDRDGMTTRKLLAQGHMNHTDTSKKTGNSHQ</sequence>
<feature type="compositionally biased region" description="Basic and acidic residues" evidence="1">
    <location>
        <begin position="219"/>
        <end position="231"/>
    </location>
</feature>
<keyword evidence="3" id="KW-1185">Reference proteome</keyword>
<dbReference type="AlphaFoldDB" id="A0A9Q3FSD2"/>
<evidence type="ECO:0000256" key="1">
    <source>
        <dbReference type="SAM" id="MobiDB-lite"/>
    </source>
</evidence>
<comment type="caution">
    <text evidence="2">The sequence shown here is derived from an EMBL/GenBank/DDBJ whole genome shotgun (WGS) entry which is preliminary data.</text>
</comment>